<keyword evidence="3" id="KW-0808">Transferase</keyword>
<dbReference type="EMBL" id="FODO01000005">
    <property type="protein sequence ID" value="SEO16872.1"/>
    <property type="molecule type" value="Genomic_DNA"/>
</dbReference>
<evidence type="ECO:0000256" key="2">
    <source>
        <dbReference type="ARBA" id="ARBA00012438"/>
    </source>
</evidence>
<accession>A0A1H8MHH7</accession>
<feature type="domain" description="Signal transduction histidine kinase dimerisation/phosphoacceptor" evidence="9">
    <location>
        <begin position="244"/>
        <end position="312"/>
    </location>
</feature>
<dbReference type="InterPro" id="IPR003661">
    <property type="entry name" value="HisK_dim/P_dom"/>
</dbReference>
<dbReference type="RefSeq" id="WP_256206118.1">
    <property type="nucleotide sequence ID" value="NZ_FODO01000005.1"/>
</dbReference>
<evidence type="ECO:0000256" key="3">
    <source>
        <dbReference type="ARBA" id="ARBA00022679"/>
    </source>
</evidence>
<keyword evidence="4" id="KW-0547">Nucleotide-binding</keyword>
<dbReference type="GO" id="GO:0005524">
    <property type="term" value="F:ATP binding"/>
    <property type="evidence" value="ECO:0007669"/>
    <property type="project" value="UniProtKB-KW"/>
</dbReference>
<dbReference type="AlphaFoldDB" id="A0A1H8MHH7"/>
<dbReference type="Gene3D" id="1.10.287.130">
    <property type="match status" value="1"/>
</dbReference>
<keyword evidence="8" id="KW-0812">Transmembrane</keyword>
<dbReference type="GO" id="GO:0007234">
    <property type="term" value="P:osmosensory signaling via phosphorelay pathway"/>
    <property type="evidence" value="ECO:0007669"/>
    <property type="project" value="TreeGrafter"/>
</dbReference>
<keyword evidence="6" id="KW-0067">ATP-binding</keyword>
<evidence type="ECO:0000256" key="7">
    <source>
        <dbReference type="ARBA" id="ARBA00023012"/>
    </source>
</evidence>
<keyword evidence="5" id="KW-0418">Kinase</keyword>
<keyword evidence="8" id="KW-1133">Transmembrane helix</keyword>
<dbReference type="GO" id="GO:0030295">
    <property type="term" value="F:protein kinase activator activity"/>
    <property type="evidence" value="ECO:0007669"/>
    <property type="project" value="TreeGrafter"/>
</dbReference>
<evidence type="ECO:0000256" key="1">
    <source>
        <dbReference type="ARBA" id="ARBA00000085"/>
    </source>
</evidence>
<dbReference type="PANTHER" id="PTHR42878">
    <property type="entry name" value="TWO-COMPONENT HISTIDINE KINASE"/>
    <property type="match status" value="1"/>
</dbReference>
<dbReference type="STRING" id="42354.SAMN05216333_10597"/>
<dbReference type="CDD" id="cd00082">
    <property type="entry name" value="HisKA"/>
    <property type="match status" value="1"/>
</dbReference>
<comment type="catalytic activity">
    <reaction evidence="1">
        <text>ATP + protein L-histidine = ADP + protein N-phospho-L-histidine.</text>
        <dbReference type="EC" id="2.7.13.3"/>
    </reaction>
</comment>
<dbReference type="SUPFAM" id="SSF47384">
    <property type="entry name" value="Homodimeric domain of signal transducing histidine kinase"/>
    <property type="match status" value="1"/>
</dbReference>
<dbReference type="Pfam" id="PF00512">
    <property type="entry name" value="HisKA"/>
    <property type="match status" value="1"/>
</dbReference>
<evidence type="ECO:0000256" key="5">
    <source>
        <dbReference type="ARBA" id="ARBA00022777"/>
    </source>
</evidence>
<protein>
    <recommendedName>
        <fullName evidence="2">histidine kinase</fullName>
        <ecNumber evidence="2">2.7.13.3</ecNumber>
    </recommendedName>
</protein>
<feature type="transmembrane region" description="Helical" evidence="8">
    <location>
        <begin position="134"/>
        <end position="150"/>
    </location>
</feature>
<sequence>MATTEFSWDKSNSQNILLEIKGDKLKLSDDVLISNIRWFITFRWALIVSLVFFEILMLSASNVLTQFGISEQEKWPVAIIMVLVVANIAYIFALDRCKPGKYNSPSINLWVQIIVDLICLSVVVHYIGSTTTPISFFYVLHIALACIFFSTRESLYVTILVCLMDTIVIIVDNFLITQTPLSTLVNNHLLSENARLDGAMLWMFFLDILFFIVWYVVSRLSLIVRAHERHLLDAYRQINQAQVEKDQYAVLMTHQLKSPLDAIRSKINLIKGGYCGDASDGVNEALDKIDSRAQGMSSLILDLLRLERLKDTCLNTAVFETVDIQTTLQKCIEKLTLVANAKHIAFNLTIENFYCKVIPDQLEILLEKLLPMRLPIRMIIQR</sequence>
<dbReference type="EC" id="2.7.13.3" evidence="2"/>
<dbReference type="InterPro" id="IPR036097">
    <property type="entry name" value="HisK_dim/P_sf"/>
</dbReference>
<dbReference type="GO" id="GO:0000155">
    <property type="term" value="F:phosphorelay sensor kinase activity"/>
    <property type="evidence" value="ECO:0007669"/>
    <property type="project" value="InterPro"/>
</dbReference>
<name>A0A1H8MHH7_9PROT</name>
<dbReference type="SMART" id="SM00388">
    <property type="entry name" value="HisKA"/>
    <property type="match status" value="1"/>
</dbReference>
<evidence type="ECO:0000256" key="8">
    <source>
        <dbReference type="SAM" id="Phobius"/>
    </source>
</evidence>
<feature type="transmembrane region" description="Helical" evidence="8">
    <location>
        <begin position="199"/>
        <end position="217"/>
    </location>
</feature>
<evidence type="ECO:0000259" key="9">
    <source>
        <dbReference type="SMART" id="SM00388"/>
    </source>
</evidence>
<gene>
    <name evidence="10" type="ORF">SAMN05216333_10597</name>
</gene>
<feature type="transmembrane region" description="Helical" evidence="8">
    <location>
        <begin position="44"/>
        <end position="69"/>
    </location>
</feature>
<dbReference type="PANTHER" id="PTHR42878:SF7">
    <property type="entry name" value="SENSOR HISTIDINE KINASE GLRK"/>
    <property type="match status" value="1"/>
</dbReference>
<evidence type="ECO:0000313" key="10">
    <source>
        <dbReference type="EMBL" id="SEO16872.1"/>
    </source>
</evidence>
<evidence type="ECO:0000256" key="4">
    <source>
        <dbReference type="ARBA" id="ARBA00022741"/>
    </source>
</evidence>
<feature type="transmembrane region" description="Helical" evidence="8">
    <location>
        <begin position="107"/>
        <end position="128"/>
    </location>
</feature>
<keyword evidence="7" id="KW-0902">Two-component regulatory system</keyword>
<feature type="transmembrane region" description="Helical" evidence="8">
    <location>
        <begin position="157"/>
        <end position="179"/>
    </location>
</feature>
<dbReference type="InterPro" id="IPR050351">
    <property type="entry name" value="BphY/WalK/GraS-like"/>
</dbReference>
<feature type="transmembrane region" description="Helical" evidence="8">
    <location>
        <begin position="75"/>
        <end position="95"/>
    </location>
</feature>
<dbReference type="Proteomes" id="UP000198814">
    <property type="component" value="Unassembled WGS sequence"/>
</dbReference>
<evidence type="ECO:0000313" key="11">
    <source>
        <dbReference type="Proteomes" id="UP000198814"/>
    </source>
</evidence>
<reference evidence="11" key="1">
    <citation type="submission" date="2016-10" db="EMBL/GenBank/DDBJ databases">
        <authorList>
            <person name="Varghese N."/>
            <person name="Submissions S."/>
        </authorList>
    </citation>
    <scope>NUCLEOTIDE SEQUENCE [LARGE SCALE GENOMIC DNA]</scope>
    <source>
        <strain evidence="11">Nm76</strain>
    </source>
</reference>
<keyword evidence="8" id="KW-0472">Membrane</keyword>
<proteinExistence type="predicted"/>
<keyword evidence="11" id="KW-1185">Reference proteome</keyword>
<evidence type="ECO:0000256" key="6">
    <source>
        <dbReference type="ARBA" id="ARBA00022840"/>
    </source>
</evidence>
<organism evidence="10 11">
    <name type="scientific">Nitrosomonas oligotropha</name>
    <dbReference type="NCBI Taxonomy" id="42354"/>
    <lineage>
        <taxon>Bacteria</taxon>
        <taxon>Pseudomonadati</taxon>
        <taxon>Pseudomonadota</taxon>
        <taxon>Betaproteobacteria</taxon>
        <taxon>Nitrosomonadales</taxon>
        <taxon>Nitrosomonadaceae</taxon>
        <taxon>Nitrosomonas</taxon>
    </lineage>
</organism>
<dbReference type="GO" id="GO:0000156">
    <property type="term" value="F:phosphorelay response regulator activity"/>
    <property type="evidence" value="ECO:0007669"/>
    <property type="project" value="TreeGrafter"/>
</dbReference>